<dbReference type="Proteomes" id="UP001194632">
    <property type="component" value="Unassembled WGS sequence"/>
</dbReference>
<reference evidence="1" key="1">
    <citation type="submission" date="2020-11" db="EMBL/GenBank/DDBJ databases">
        <title>Antibiotic susceptibility profiles of Pediococcus pentosaceus from various origins and their implications for the safety assessment of strains with food-technology applications.</title>
        <authorList>
            <person name="Shani N."/>
            <person name="Oberhaensli S."/>
            <person name="Arias E."/>
        </authorList>
    </citation>
    <scope>NUCLEOTIDE SEQUENCE</scope>
    <source>
        <strain evidence="1">FAM 24207</strain>
    </source>
</reference>
<dbReference type="AlphaFoldDB" id="A0AB73HFM6"/>
<gene>
    <name evidence="1" type="ORF">ITQ90_05465</name>
</gene>
<name>A0AB73HFM6_PEDPE</name>
<evidence type="ECO:0000313" key="1">
    <source>
        <dbReference type="EMBL" id="MBF7114934.1"/>
    </source>
</evidence>
<accession>A0AB73HFM6</accession>
<dbReference type="RefSeq" id="WP_195749612.1">
    <property type="nucleotide sequence ID" value="NZ_JADOFP010000004.1"/>
</dbReference>
<organism evidence="1 2">
    <name type="scientific">Pediococcus pentosaceus</name>
    <dbReference type="NCBI Taxonomy" id="1255"/>
    <lineage>
        <taxon>Bacteria</taxon>
        <taxon>Bacillati</taxon>
        <taxon>Bacillota</taxon>
        <taxon>Bacilli</taxon>
        <taxon>Lactobacillales</taxon>
        <taxon>Lactobacillaceae</taxon>
        <taxon>Pediococcus</taxon>
    </lineage>
</organism>
<dbReference type="EMBL" id="JADOFP010000004">
    <property type="protein sequence ID" value="MBF7114934.1"/>
    <property type="molecule type" value="Genomic_DNA"/>
</dbReference>
<evidence type="ECO:0000313" key="2">
    <source>
        <dbReference type="Proteomes" id="UP001194632"/>
    </source>
</evidence>
<sequence>MAVVLDSKDVAKIDEEFSAESQVWQPLMAGAKTITAADFVGAKEVRVNKMSGFISAAYKRNADNARTAINVEKETVTLKHEDWFGYDVDQLDESENAALTIQNIREEHVKLVSIPNRDKVAVQALFDNAGKKVEETVTKDNALDVYDAAEEYMTDNEVPGGYVMLVSSSFYRALKNATGVSRSFTTNDMGINGINRTVGQLDGGVPIMKVSKSRLKGKSIQNDINFILVPLYAIAPITKFSTIDLIPASQDPNGYRDKLKGLDYYDAIVFDNAKKAIYVSEAPKG</sequence>
<protein>
    <submittedName>
        <fullName evidence="1">Capsid protein</fullName>
    </submittedName>
</protein>
<proteinExistence type="predicted"/>
<comment type="caution">
    <text evidence="1">The sequence shown here is derived from an EMBL/GenBank/DDBJ whole genome shotgun (WGS) entry which is preliminary data.</text>
</comment>